<dbReference type="AGR" id="ZFIN:ZDB-GENE-060503-302"/>
<dbReference type="GeneID" id="562852"/>
<evidence type="ECO:0000256" key="13">
    <source>
        <dbReference type="SAM" id="SignalP"/>
    </source>
</evidence>
<reference evidence="17" key="6">
    <citation type="submission" date="2025-04" db="UniProtKB">
        <authorList>
            <consortium name="RefSeq"/>
        </authorList>
    </citation>
    <scope>IDENTIFICATION</scope>
</reference>
<feature type="signal peptide" evidence="13">
    <location>
        <begin position="1"/>
        <end position="23"/>
    </location>
</feature>
<dbReference type="RefSeq" id="NP_001121719.1">
    <property type="nucleotide sequence ID" value="NM_001128247.1"/>
</dbReference>
<keyword evidence="11" id="KW-0807">Transducer</keyword>
<dbReference type="PROSITE" id="PS50259">
    <property type="entry name" value="G_PROTEIN_RECEP_F3_4"/>
    <property type="match status" value="1"/>
</dbReference>
<dbReference type="InterPro" id="IPR038550">
    <property type="entry name" value="GPCR_3_9-Cys_sf"/>
</dbReference>
<reference evidence="15" key="1">
    <citation type="submission" date="2009-01" db="EMBL/GenBank/DDBJ databases">
        <authorList>
            <person name="Phillimore B."/>
        </authorList>
    </citation>
    <scope>NUCLEOTIDE SEQUENCE</scope>
</reference>
<keyword evidence="5 13" id="KW-0732">Signal</keyword>
<evidence type="ECO:0000313" key="15">
    <source>
        <dbReference type="EMBL" id="CAQ13263.1"/>
    </source>
</evidence>
<keyword evidence="9 15" id="KW-0675">Receptor</keyword>
<evidence type="ECO:0000256" key="5">
    <source>
        <dbReference type="ARBA" id="ARBA00022729"/>
    </source>
</evidence>
<name>B0S551_DANRE</name>
<keyword evidence="7" id="KW-0297">G-protein coupled receptor</keyword>
<dbReference type="PANTHER" id="PTHR24061:SF415">
    <property type="entry name" value="NOVEL PHERMONE RECEPTOR-RELATED"/>
    <property type="match status" value="1"/>
</dbReference>
<dbReference type="ZFIN" id="ZDB-GENE-060503-302">
    <property type="gene designation" value="olfcr1"/>
</dbReference>
<dbReference type="OrthoDB" id="5984008at2759"/>
<evidence type="ECO:0000256" key="7">
    <source>
        <dbReference type="ARBA" id="ARBA00023040"/>
    </source>
</evidence>
<accession>B0S551</accession>
<dbReference type="FunFam" id="2.10.50.30:FF:000002">
    <property type="entry name" value="Vomeronasal 2 receptor, h1"/>
    <property type="match status" value="1"/>
</dbReference>
<feature type="transmembrane region" description="Helical" evidence="12">
    <location>
        <begin position="435"/>
        <end position="460"/>
    </location>
</feature>
<dbReference type="InterPro" id="IPR004073">
    <property type="entry name" value="GPCR_3_vmron_rcpt_2"/>
</dbReference>
<sequence>MSIHVLSWLTLSVPVLLLWPVCGSGTEVTPLETCVYLITPQYSDELGTYQDGDVIIGGLINLHNLAATPDLSFTRKPGLAQCLDLTAAMSMISGGNKTCGPTKPAKLLIGDSSSTQSILLSTTLVPLKIPMLLQHVKDVHYTTQLGEEFYFLEGGIPPVYDLVNWQIAPDGSLQYAFIGHVDGNQLSINDSAITWPGDSGKVPISVCTSECPPGTRKAIKKGLPVCCFDCLPCTEGEISNSTGSIKCYRCPKEFWSNSYKNECVARETEFLSVKETMGITLMSVAVSGAVMTTTVAVIFLYHRNTPIVKANNSELSFLLLLSLKLCFLCALVFVGQPSLWSCRIQQAAFGISFVLCISCILVKTFVVLIAFHSTRPESSALIKWFGLGKQRGIVLVFTCVQVVICAIWLCVSPPLPYQNFGMHRSKVILECTIGSVVGFTCVLGYIGFLATVCFLLAFFARKLPDNFNEAKFITFSMLIFCAVWVAFVPAYVSSPGKYSVVVEVFAILASSFGLLFCIFVPKCYIILLKPENNTKKFLMGKE</sequence>
<dbReference type="InterPro" id="IPR017979">
    <property type="entry name" value="GPCR_3_CS"/>
</dbReference>
<feature type="transmembrane region" description="Helical" evidence="12">
    <location>
        <begin position="504"/>
        <end position="527"/>
    </location>
</feature>
<evidence type="ECO:0000256" key="4">
    <source>
        <dbReference type="ARBA" id="ARBA00022692"/>
    </source>
</evidence>
<dbReference type="PANTHER" id="PTHR24061">
    <property type="entry name" value="CALCIUM-SENSING RECEPTOR-RELATED"/>
    <property type="match status" value="1"/>
</dbReference>
<keyword evidence="6 12" id="KW-1133">Transmembrane helix</keyword>
<dbReference type="EMBL" id="BX005113">
    <property type="protein sequence ID" value="CAQ13263.1"/>
    <property type="molecule type" value="Genomic_DNA"/>
</dbReference>
<feature type="chain" id="PRO_5035034982" evidence="13 17">
    <location>
        <begin position="24"/>
        <end position="542"/>
    </location>
</feature>
<feature type="transmembrane region" description="Helical" evidence="12">
    <location>
        <begin position="277"/>
        <end position="301"/>
    </location>
</feature>
<feature type="transmembrane region" description="Helical" evidence="12">
    <location>
        <begin position="347"/>
        <end position="371"/>
    </location>
</feature>
<comment type="subcellular location">
    <subcellularLocation>
        <location evidence="1">Cell membrane</location>
        <topology evidence="1">Multi-pass membrane protein</topology>
    </subcellularLocation>
</comment>
<evidence type="ECO:0000259" key="14">
    <source>
        <dbReference type="PROSITE" id="PS50259"/>
    </source>
</evidence>
<feature type="domain" description="G-protein coupled receptors family 3 profile" evidence="14">
    <location>
        <begin position="277"/>
        <end position="542"/>
    </location>
</feature>
<dbReference type="InterPro" id="IPR017978">
    <property type="entry name" value="GPCR_3_C"/>
</dbReference>
<evidence type="ECO:0000256" key="8">
    <source>
        <dbReference type="ARBA" id="ARBA00023136"/>
    </source>
</evidence>
<evidence type="ECO:0000256" key="2">
    <source>
        <dbReference type="ARBA" id="ARBA00007242"/>
    </source>
</evidence>
<feature type="transmembrane region" description="Helical" evidence="12">
    <location>
        <begin position="313"/>
        <end position="335"/>
    </location>
</feature>
<evidence type="ECO:0000256" key="1">
    <source>
        <dbReference type="ARBA" id="ARBA00004651"/>
    </source>
</evidence>
<evidence type="ECO:0000256" key="11">
    <source>
        <dbReference type="ARBA" id="ARBA00023224"/>
    </source>
</evidence>
<dbReference type="InterPro" id="IPR011500">
    <property type="entry name" value="GPCR_3_9-Cys_dom"/>
</dbReference>
<dbReference type="Gene3D" id="2.10.50.30">
    <property type="entry name" value="GPCR, family 3, nine cysteines domain"/>
    <property type="match status" value="1"/>
</dbReference>
<gene>
    <name evidence="17 18" type="primary">olfcr1</name>
    <name evidence="17" type="synonym">si:ch211-203b20.7</name>
    <name evidence="15" type="ORF">CH211-203B20.7-001</name>
</gene>
<feature type="transmembrane region" description="Helical" evidence="12">
    <location>
        <begin position="392"/>
        <end position="415"/>
    </location>
</feature>
<proteinExistence type="inferred from homology"/>
<dbReference type="InterPro" id="IPR028082">
    <property type="entry name" value="Peripla_BP_I"/>
</dbReference>
<dbReference type="InterPro" id="IPR000068">
    <property type="entry name" value="GPCR_3_Ca_sens_rcpt-rel"/>
</dbReference>
<dbReference type="PRINTS" id="PR01535">
    <property type="entry name" value="VOMERONASL2R"/>
</dbReference>
<dbReference type="SUPFAM" id="SSF53822">
    <property type="entry name" value="Periplasmic binding protein-like I"/>
    <property type="match status" value="1"/>
</dbReference>
<dbReference type="Pfam" id="PF07562">
    <property type="entry name" value="NCD3G"/>
    <property type="match status" value="1"/>
</dbReference>
<evidence type="ECO:0000313" key="17">
    <source>
        <dbReference type="RefSeq" id="NP_001121719.1"/>
    </source>
</evidence>
<evidence type="ECO:0000256" key="9">
    <source>
        <dbReference type="ARBA" id="ARBA00023170"/>
    </source>
</evidence>
<reference evidence="17" key="5">
    <citation type="journal article" date="2019" name="Commun. Biol.">
        <title>Expansion of vomeronasal receptor genes (OlfC) in the evolution of fright reaction in Ostariophysan fishes.</title>
        <authorList>
            <person name="Yang L."/>
            <person name="Jiang H."/>
            <person name="Wang Y."/>
            <person name="Lei Y."/>
            <person name="Chen J."/>
            <person name="Sun N."/>
            <person name="Lv W."/>
            <person name="Wang C."/>
            <person name="Near T.J."/>
            <person name="He S."/>
        </authorList>
    </citation>
    <scope>NUCLEOTIDE SEQUENCE</scope>
</reference>
<keyword evidence="3" id="KW-1003">Cell membrane</keyword>
<evidence type="ECO:0000313" key="18">
    <source>
        <dbReference type="ZFIN" id="ZDB-GENE-060503-302"/>
    </source>
</evidence>
<evidence type="ECO:0000313" key="16">
    <source>
        <dbReference type="Proteomes" id="UP000000437"/>
    </source>
</evidence>
<reference evidence="17" key="3">
    <citation type="journal article" date="2015" name="Sci. Rep.">
        <title>Molecular and neuronal homology between the olfactory systems of zebrafish and mouse.</title>
        <authorList>
            <person name="Saraiva L.R."/>
            <person name="Ahuja G."/>
            <person name="Ivandic I."/>
            <person name="Syed A.S."/>
            <person name="Marioni J.C."/>
            <person name="Korsching S.I."/>
            <person name="Logan D.W."/>
        </authorList>
    </citation>
    <scope>NUCLEOTIDE SEQUENCE</scope>
</reference>
<dbReference type="CTD" id="562852"/>
<dbReference type="Proteomes" id="UP000000437">
    <property type="component" value="Chromosome 18"/>
</dbReference>
<keyword evidence="4 12" id="KW-0812">Transmembrane</keyword>
<evidence type="ECO:0000256" key="12">
    <source>
        <dbReference type="SAM" id="Phobius"/>
    </source>
</evidence>
<dbReference type="Gene3D" id="3.40.50.2300">
    <property type="match status" value="2"/>
</dbReference>
<evidence type="ECO:0000256" key="3">
    <source>
        <dbReference type="ARBA" id="ARBA00022475"/>
    </source>
</evidence>
<keyword evidence="10" id="KW-0325">Glycoprotein</keyword>
<organism evidence="15">
    <name type="scientific">Danio rerio</name>
    <name type="common">Zebrafish</name>
    <name type="synonym">Brachydanio rerio</name>
    <dbReference type="NCBI Taxonomy" id="7955"/>
    <lineage>
        <taxon>Eukaryota</taxon>
        <taxon>Metazoa</taxon>
        <taxon>Chordata</taxon>
        <taxon>Craniata</taxon>
        <taxon>Vertebrata</taxon>
        <taxon>Euteleostomi</taxon>
        <taxon>Actinopterygii</taxon>
        <taxon>Neopterygii</taxon>
        <taxon>Teleostei</taxon>
        <taxon>Ostariophysi</taxon>
        <taxon>Cypriniformes</taxon>
        <taxon>Danionidae</taxon>
        <taxon>Danioninae</taxon>
        <taxon>Danio</taxon>
    </lineage>
</organism>
<protein>
    <submittedName>
        <fullName evidence="15">Novel phermone receptor</fullName>
    </submittedName>
    <submittedName>
        <fullName evidence="17">Olfactory receptor CR1 isoform 1 precursor</fullName>
    </submittedName>
</protein>
<evidence type="ECO:0000256" key="6">
    <source>
        <dbReference type="ARBA" id="ARBA00022989"/>
    </source>
</evidence>
<dbReference type="GO" id="GO:0005886">
    <property type="term" value="C:plasma membrane"/>
    <property type="evidence" value="ECO:0000318"/>
    <property type="project" value="GO_Central"/>
</dbReference>
<dbReference type="Pfam" id="PF00003">
    <property type="entry name" value="7tm_3"/>
    <property type="match status" value="1"/>
</dbReference>
<dbReference type="GO" id="GO:0004930">
    <property type="term" value="F:G protein-coupled receptor activity"/>
    <property type="evidence" value="ECO:0000318"/>
    <property type="project" value="GO_Central"/>
</dbReference>
<comment type="similarity">
    <text evidence="2">Belongs to the G-protein coupled receptor 3 family.</text>
</comment>
<evidence type="ECO:0000256" key="10">
    <source>
        <dbReference type="ARBA" id="ARBA00023180"/>
    </source>
</evidence>
<reference evidence="17" key="4">
    <citation type="journal article" date="2018" name="BMC Genomics">
        <title>Overlapping but distinct topology for zebrafish V2R-like olfactory receptors reminiscent of odorant receptor spatial expression zones.</title>
        <authorList>
            <person name="Ahuja G."/>
            <person name="Reichel V."/>
            <person name="Kowatschew D."/>
            <person name="Syed A.S."/>
            <person name="Kotagiri A.K."/>
            <person name="Oka Y."/>
            <person name="Weth F."/>
            <person name="Korsching S.I."/>
        </authorList>
    </citation>
    <scope>NUCLEOTIDE SEQUENCE</scope>
</reference>
<dbReference type="CDD" id="cd15283">
    <property type="entry name" value="7tmC_V2R_pheromone"/>
    <property type="match status" value="1"/>
</dbReference>
<dbReference type="AlphaFoldDB" id="B0S551"/>
<feature type="transmembrane region" description="Helical" evidence="12">
    <location>
        <begin position="472"/>
        <end position="492"/>
    </location>
</feature>
<reference evidence="16" key="2">
    <citation type="journal article" date="2013" name="Nature">
        <title>The zebrafish reference genome sequence and its relationship to the human genome.</title>
        <authorList>
            <consortium name="Genome Reference Consortium Zebrafish"/>
            <person name="Howe K."/>
            <person name="Clark M.D."/>
            <person name="Torroja C.F."/>
            <person name="Torrance J."/>
            <person name="Berthelot C."/>
            <person name="Muffato M."/>
            <person name="Collins J.E."/>
            <person name="Humphray S."/>
            <person name="McLaren K."/>
            <person name="Matthews L."/>
            <person name="McLaren S."/>
            <person name="Sealy I."/>
            <person name="Caccamo M."/>
            <person name="Churcher C."/>
            <person name="Scott C."/>
            <person name="Barrett J.C."/>
            <person name="Koch R."/>
            <person name="Rauch G.J."/>
            <person name="White S."/>
            <person name="Chow W."/>
            <person name="Kilian B."/>
            <person name="Quintais L.T."/>
            <person name="Guerra-Assuncao J.A."/>
            <person name="Zhou Y."/>
            <person name="Gu Y."/>
            <person name="Yen J."/>
            <person name="Vogel J.H."/>
            <person name="Eyre T."/>
            <person name="Redmond S."/>
            <person name="Banerjee R."/>
            <person name="Chi J."/>
            <person name="Fu B."/>
            <person name="Langley E."/>
            <person name="Maguire S.F."/>
            <person name="Laird G.K."/>
            <person name="Lloyd D."/>
            <person name="Kenyon E."/>
            <person name="Donaldson S."/>
            <person name="Sehra H."/>
            <person name="Almeida-King J."/>
            <person name="Loveland J."/>
            <person name="Trevanion S."/>
            <person name="Jones M."/>
            <person name="Quail M."/>
            <person name="Willey D."/>
            <person name="Hunt A."/>
            <person name="Burton J."/>
            <person name="Sims S."/>
            <person name="McLay K."/>
            <person name="Plumb B."/>
            <person name="Davis J."/>
            <person name="Clee C."/>
            <person name="Oliver K."/>
            <person name="Clark R."/>
            <person name="Riddle C."/>
            <person name="Elliot D."/>
            <person name="Eliott D."/>
            <person name="Threadgold G."/>
            <person name="Harden G."/>
            <person name="Ware D."/>
            <person name="Begum S."/>
            <person name="Mortimore B."/>
            <person name="Mortimer B."/>
            <person name="Kerry G."/>
            <person name="Heath P."/>
            <person name="Phillimore B."/>
            <person name="Tracey A."/>
            <person name="Corby N."/>
            <person name="Dunn M."/>
            <person name="Johnson C."/>
            <person name="Wood J."/>
            <person name="Clark S."/>
            <person name="Pelan S."/>
            <person name="Griffiths G."/>
            <person name="Smith M."/>
            <person name="Glithero R."/>
            <person name="Howden P."/>
            <person name="Barker N."/>
            <person name="Lloyd C."/>
            <person name="Stevens C."/>
            <person name="Harley J."/>
            <person name="Holt K."/>
            <person name="Panagiotidis G."/>
            <person name="Lovell J."/>
            <person name="Beasley H."/>
            <person name="Henderson C."/>
            <person name="Gordon D."/>
            <person name="Auger K."/>
            <person name="Wright D."/>
            <person name="Collins J."/>
            <person name="Raisen C."/>
            <person name="Dyer L."/>
            <person name="Leung K."/>
            <person name="Robertson L."/>
            <person name="Ambridge K."/>
            <person name="Leongamornlert D."/>
            <person name="McGuire S."/>
            <person name="Gilderthorp R."/>
            <person name="Griffiths C."/>
            <person name="Manthravadi D."/>
            <person name="Nichol S."/>
            <person name="Barker G."/>
            <person name="Whitehead S."/>
            <person name="Kay M."/>
            <person name="Brown J."/>
            <person name="Murnane C."/>
            <person name="Gray E."/>
            <person name="Humphries M."/>
            <person name="Sycamore N."/>
            <person name="Barker D."/>
            <person name="Saunders D."/>
            <person name="Wallis J."/>
            <person name="Babbage A."/>
            <person name="Hammond S."/>
            <person name="Mashreghi-Mohammadi M."/>
            <person name="Barr L."/>
            <person name="Martin S."/>
            <person name="Wray P."/>
            <person name="Ellington A."/>
            <person name="Matthews N."/>
            <person name="Ellwood M."/>
            <person name="Woodmansey R."/>
            <person name="Clark G."/>
            <person name="Cooper J."/>
            <person name="Cooper J."/>
            <person name="Tromans A."/>
            <person name="Grafham D."/>
            <person name="Skuce C."/>
            <person name="Pandian R."/>
            <person name="Andrews R."/>
            <person name="Harrison E."/>
            <person name="Kimberley A."/>
            <person name="Garnett J."/>
            <person name="Fosker N."/>
            <person name="Hall R."/>
            <person name="Garner P."/>
            <person name="Kelly D."/>
            <person name="Bird C."/>
            <person name="Palmer S."/>
            <person name="Gehring I."/>
            <person name="Berger A."/>
            <person name="Dooley C.M."/>
            <person name="Ersan-Urun Z."/>
            <person name="Eser C."/>
            <person name="Geiger H."/>
            <person name="Geisler M."/>
            <person name="Karotki L."/>
            <person name="Kirn A."/>
            <person name="Konantz J."/>
            <person name="Konantz M."/>
            <person name="Oberlander M."/>
            <person name="Rudolph-Geiger S."/>
            <person name="Teucke M."/>
            <person name="Lanz C."/>
            <person name="Raddatz G."/>
            <person name="Osoegawa K."/>
            <person name="Zhu B."/>
            <person name="Rapp A."/>
            <person name="Widaa S."/>
            <person name="Langford C."/>
            <person name="Yang F."/>
            <person name="Schuster S.C."/>
            <person name="Carter N.P."/>
            <person name="Harrow J."/>
            <person name="Ning Z."/>
            <person name="Herrero J."/>
            <person name="Searle S.M."/>
            <person name="Enright A."/>
            <person name="Geisler R."/>
            <person name="Plasterk R.H."/>
            <person name="Lee C."/>
            <person name="Westerfield M."/>
            <person name="de Jong P.J."/>
            <person name="Zon L.I."/>
            <person name="Postlethwait J.H."/>
            <person name="Nusslein-Volhard C."/>
            <person name="Hubbard T.J."/>
            <person name="Roest Crollius H."/>
            <person name="Rogers J."/>
            <person name="Stemple D.L."/>
        </authorList>
    </citation>
    <scope>NUCLEOTIDE SEQUENCE [LARGE SCALE GENOMIC DNA]</scope>
</reference>
<dbReference type="PROSITE" id="PS00981">
    <property type="entry name" value="G_PROTEIN_RECEP_F3_3"/>
    <property type="match status" value="1"/>
</dbReference>
<keyword evidence="16" id="KW-1185">Reference proteome</keyword>
<keyword evidence="8 12" id="KW-0472">Membrane</keyword>